<proteinExistence type="predicted"/>
<sequence>MTPDLILWASDDVLNLYIEFRRMASSNTLGSPNNPILLFGRLLLAMRKDLGHQNKKIDEVSILGTFVNDIENLSR</sequence>
<name>A0A6M0SD87_9CYAN</name>
<dbReference type="EMBL" id="QZCE01000002">
    <property type="protein sequence ID" value="NEZ66444.1"/>
    <property type="molecule type" value="Genomic_DNA"/>
</dbReference>
<reference evidence="1 2" key="1">
    <citation type="journal article" date="2020" name="Microb. Ecol.">
        <title>Ecogenomics of the Marine Benthic Filamentous Cyanobacterium Adonisia.</title>
        <authorList>
            <person name="Walter J.M."/>
            <person name="Coutinho F.H."/>
            <person name="Leomil L."/>
            <person name="Hargreaves P.I."/>
            <person name="Campeao M.E."/>
            <person name="Vieira V.V."/>
            <person name="Silva B.S."/>
            <person name="Fistarol G.O."/>
            <person name="Salomon P.S."/>
            <person name="Sawabe T."/>
            <person name="Mino S."/>
            <person name="Hosokawa M."/>
            <person name="Miyashita H."/>
            <person name="Maruyama F."/>
            <person name="van Verk M.C."/>
            <person name="Dutilh B.E."/>
            <person name="Thompson C.C."/>
            <person name="Thompson F.L."/>
        </authorList>
    </citation>
    <scope>NUCLEOTIDE SEQUENCE [LARGE SCALE GENOMIC DNA]</scope>
    <source>
        <strain evidence="1 2">CCMR0082</strain>
    </source>
</reference>
<evidence type="ECO:0000313" key="1">
    <source>
        <dbReference type="EMBL" id="NEZ66444.1"/>
    </source>
</evidence>
<protein>
    <submittedName>
        <fullName evidence="1">Uncharacterized protein</fullName>
    </submittedName>
</protein>
<dbReference type="Proteomes" id="UP000473574">
    <property type="component" value="Unassembled WGS sequence"/>
</dbReference>
<evidence type="ECO:0000313" key="2">
    <source>
        <dbReference type="Proteomes" id="UP000473574"/>
    </source>
</evidence>
<accession>A0A6M0SD87</accession>
<gene>
    <name evidence="1" type="ORF">D0962_27410</name>
</gene>
<dbReference type="AlphaFoldDB" id="A0A6M0SD87"/>
<organism evidence="1 2">
    <name type="scientific">Adonisia turfae CCMR0082</name>
    <dbReference type="NCBI Taxonomy" id="2304604"/>
    <lineage>
        <taxon>Bacteria</taxon>
        <taxon>Bacillati</taxon>
        <taxon>Cyanobacteriota</taxon>
        <taxon>Adonisia</taxon>
        <taxon>Adonisia turfae</taxon>
    </lineage>
</organism>
<comment type="caution">
    <text evidence="1">The sequence shown here is derived from an EMBL/GenBank/DDBJ whole genome shotgun (WGS) entry which is preliminary data.</text>
</comment>